<feature type="domain" description="4Fe-4S ferredoxin-type" evidence="7">
    <location>
        <begin position="1"/>
        <end position="29"/>
    </location>
</feature>
<sequence>MKACVDKEACIGCGLCASISSRVFCMEDDGKAVATEDEILDSDLNDTEEAASSCPVSAITLE</sequence>
<keyword evidence="2 6" id="KW-0479">Metal-binding</keyword>
<keyword evidence="1 6" id="KW-0813">Transport</keyword>
<name>A0A6V8SG22_9CLOT</name>
<dbReference type="InterPro" id="IPR001080">
    <property type="entry name" value="3Fe4S_ferredoxin"/>
</dbReference>
<reference evidence="8 9" key="1">
    <citation type="submission" date="2020-07" db="EMBL/GenBank/DDBJ databases">
        <title>A new beta-1,3-glucan-decomposing anaerobic bacterium isolated from anoxic soil subjected to biological soil disinfestation.</title>
        <authorList>
            <person name="Ueki A."/>
            <person name="Tonouchi A."/>
        </authorList>
    </citation>
    <scope>NUCLEOTIDE SEQUENCE [LARGE SCALE GENOMIC DNA]</scope>
    <source>
        <strain evidence="8 9">TW1</strain>
    </source>
</reference>
<dbReference type="PRINTS" id="PR00352">
    <property type="entry name" value="3FE4SFRDOXIN"/>
</dbReference>
<evidence type="ECO:0000259" key="7">
    <source>
        <dbReference type="PROSITE" id="PS51379"/>
    </source>
</evidence>
<dbReference type="EMBL" id="BLZR01000001">
    <property type="protein sequence ID" value="GFP75656.1"/>
    <property type="molecule type" value="Genomic_DNA"/>
</dbReference>
<evidence type="ECO:0000256" key="3">
    <source>
        <dbReference type="ARBA" id="ARBA00022982"/>
    </source>
</evidence>
<dbReference type="InterPro" id="IPR017896">
    <property type="entry name" value="4Fe4S_Fe-S-bd"/>
</dbReference>
<dbReference type="PROSITE" id="PS51379">
    <property type="entry name" value="4FE4S_FER_2"/>
    <property type="match status" value="1"/>
</dbReference>
<proteinExistence type="predicted"/>
<dbReference type="AlphaFoldDB" id="A0A6V8SG22"/>
<dbReference type="GO" id="GO:0009055">
    <property type="term" value="F:electron transfer activity"/>
    <property type="evidence" value="ECO:0007669"/>
    <property type="project" value="UniProtKB-UniRule"/>
</dbReference>
<dbReference type="RefSeq" id="WP_183277147.1">
    <property type="nucleotide sequence ID" value="NZ_BLZR01000001.1"/>
</dbReference>
<dbReference type="GO" id="GO:0051536">
    <property type="term" value="F:iron-sulfur cluster binding"/>
    <property type="evidence" value="ECO:0007669"/>
    <property type="project" value="UniProtKB-KW"/>
</dbReference>
<dbReference type="Proteomes" id="UP000580568">
    <property type="component" value="Unassembled WGS sequence"/>
</dbReference>
<evidence type="ECO:0000256" key="4">
    <source>
        <dbReference type="ARBA" id="ARBA00023004"/>
    </source>
</evidence>
<keyword evidence="5 6" id="KW-0411">Iron-sulfur</keyword>
<comment type="function">
    <text evidence="6">Ferredoxins are iron-sulfur proteins that transfer electrons in a wide variety of metabolic reactions.</text>
</comment>
<evidence type="ECO:0000256" key="5">
    <source>
        <dbReference type="ARBA" id="ARBA00023014"/>
    </source>
</evidence>
<organism evidence="8 9">
    <name type="scientific">Clostridium fungisolvens</name>
    <dbReference type="NCBI Taxonomy" id="1604897"/>
    <lineage>
        <taxon>Bacteria</taxon>
        <taxon>Bacillati</taxon>
        <taxon>Bacillota</taxon>
        <taxon>Clostridia</taxon>
        <taxon>Eubacteriales</taxon>
        <taxon>Clostridiaceae</taxon>
        <taxon>Clostridium</taxon>
    </lineage>
</organism>
<dbReference type="PANTHER" id="PTHR36923:SF3">
    <property type="entry name" value="FERREDOXIN"/>
    <property type="match status" value="1"/>
</dbReference>
<dbReference type="GO" id="GO:0005506">
    <property type="term" value="F:iron ion binding"/>
    <property type="evidence" value="ECO:0007669"/>
    <property type="project" value="UniProtKB-UniRule"/>
</dbReference>
<protein>
    <recommendedName>
        <fullName evidence="6">Ferredoxin</fullName>
    </recommendedName>
</protein>
<evidence type="ECO:0000256" key="2">
    <source>
        <dbReference type="ARBA" id="ARBA00022723"/>
    </source>
</evidence>
<evidence type="ECO:0000256" key="6">
    <source>
        <dbReference type="RuleBase" id="RU368020"/>
    </source>
</evidence>
<evidence type="ECO:0000256" key="1">
    <source>
        <dbReference type="ARBA" id="ARBA00022448"/>
    </source>
</evidence>
<dbReference type="Gene3D" id="3.30.70.20">
    <property type="match status" value="1"/>
</dbReference>
<accession>A0A6V8SG22</accession>
<keyword evidence="3 6" id="KW-0249">Electron transport</keyword>
<evidence type="ECO:0000313" key="9">
    <source>
        <dbReference type="Proteomes" id="UP000580568"/>
    </source>
</evidence>
<keyword evidence="4 6" id="KW-0408">Iron</keyword>
<keyword evidence="9" id="KW-1185">Reference proteome</keyword>
<dbReference type="SUPFAM" id="SSF54862">
    <property type="entry name" value="4Fe-4S ferredoxins"/>
    <property type="match status" value="1"/>
</dbReference>
<gene>
    <name evidence="8" type="ORF">bsdtw1_01747</name>
</gene>
<dbReference type="PANTHER" id="PTHR36923">
    <property type="entry name" value="FERREDOXIN"/>
    <property type="match status" value="1"/>
</dbReference>
<comment type="caution">
    <text evidence="8">The sequence shown here is derived from an EMBL/GenBank/DDBJ whole genome shotgun (WGS) entry which is preliminary data.</text>
</comment>
<evidence type="ECO:0000313" key="8">
    <source>
        <dbReference type="EMBL" id="GFP75656.1"/>
    </source>
</evidence>
<dbReference type="InterPro" id="IPR051269">
    <property type="entry name" value="Fe-S_cluster_ET"/>
</dbReference>
<dbReference type="Pfam" id="PF13459">
    <property type="entry name" value="Fer4_15"/>
    <property type="match status" value="1"/>
</dbReference>